<name>A0A7K1LHV7_9MICC</name>
<dbReference type="Proteomes" id="UP000462152">
    <property type="component" value="Unassembled WGS sequence"/>
</dbReference>
<proteinExistence type="predicted"/>
<evidence type="ECO:0000313" key="3">
    <source>
        <dbReference type="Proteomes" id="UP000462152"/>
    </source>
</evidence>
<accession>A0A7K1LHV7</accession>
<gene>
    <name evidence="2" type="ORF">GMA10_06030</name>
</gene>
<sequence>MAERSMLVFTGSRKSRLDGLKALRDKLGRQIDDCESNRDLASLSSRHMEVLQQVAELEAEAEKSAGPPKGTGVTDIGAKRAQRLAARKGA</sequence>
<dbReference type="EMBL" id="WOGT01000002">
    <property type="protein sequence ID" value="MUN54771.1"/>
    <property type="molecule type" value="Genomic_DNA"/>
</dbReference>
<feature type="compositionally biased region" description="Basic residues" evidence="1">
    <location>
        <begin position="80"/>
        <end position="90"/>
    </location>
</feature>
<dbReference type="RefSeq" id="WP_129315524.1">
    <property type="nucleotide sequence ID" value="NZ_NOIQ01000008.1"/>
</dbReference>
<comment type="caution">
    <text evidence="2">The sequence shown here is derived from an EMBL/GenBank/DDBJ whole genome shotgun (WGS) entry which is preliminary data.</text>
</comment>
<keyword evidence="3" id="KW-1185">Reference proteome</keyword>
<dbReference type="AlphaFoldDB" id="A0A7K1LHV7"/>
<reference evidence="2 3" key="1">
    <citation type="submission" date="2019-12" db="EMBL/GenBank/DDBJ databases">
        <authorList>
            <person name="Li J."/>
            <person name="Shi Y."/>
            <person name="Xu G."/>
            <person name="Xiao D."/>
            <person name="Ran X."/>
        </authorList>
    </citation>
    <scope>NUCLEOTIDE SEQUENCE [LARGE SCALE GENOMIC DNA]</scope>
    <source>
        <strain evidence="2 3">JCM 15915</strain>
    </source>
</reference>
<organism evidence="2 3">
    <name type="scientific">Rothia koreensis</name>
    <dbReference type="NCBI Taxonomy" id="592378"/>
    <lineage>
        <taxon>Bacteria</taxon>
        <taxon>Bacillati</taxon>
        <taxon>Actinomycetota</taxon>
        <taxon>Actinomycetes</taxon>
        <taxon>Micrococcales</taxon>
        <taxon>Micrococcaceae</taxon>
        <taxon>Rothia</taxon>
    </lineage>
</organism>
<feature type="region of interest" description="Disordered" evidence="1">
    <location>
        <begin position="59"/>
        <end position="90"/>
    </location>
</feature>
<evidence type="ECO:0000313" key="2">
    <source>
        <dbReference type="EMBL" id="MUN54771.1"/>
    </source>
</evidence>
<evidence type="ECO:0000256" key="1">
    <source>
        <dbReference type="SAM" id="MobiDB-lite"/>
    </source>
</evidence>
<dbReference type="OrthoDB" id="10005072at2"/>
<protein>
    <submittedName>
        <fullName evidence="2">Uncharacterized protein</fullName>
    </submittedName>
</protein>